<keyword evidence="1" id="KW-1133">Transmembrane helix</keyword>
<dbReference type="PANTHER" id="PTHR11161:SF0">
    <property type="entry name" value="O-ACYLTRANSFERASE LIKE PROTEIN"/>
    <property type="match status" value="1"/>
</dbReference>
<evidence type="ECO:0000313" key="3">
    <source>
        <dbReference type="Proteomes" id="UP001321473"/>
    </source>
</evidence>
<name>A0AAQ4D2M8_AMBAM</name>
<evidence type="ECO:0000313" key="2">
    <source>
        <dbReference type="EMBL" id="KAK8756718.1"/>
    </source>
</evidence>
<organism evidence="2 3">
    <name type="scientific">Amblyomma americanum</name>
    <name type="common">Lone star tick</name>
    <dbReference type="NCBI Taxonomy" id="6943"/>
    <lineage>
        <taxon>Eukaryota</taxon>
        <taxon>Metazoa</taxon>
        <taxon>Ecdysozoa</taxon>
        <taxon>Arthropoda</taxon>
        <taxon>Chelicerata</taxon>
        <taxon>Arachnida</taxon>
        <taxon>Acari</taxon>
        <taxon>Parasitiformes</taxon>
        <taxon>Ixodida</taxon>
        <taxon>Ixodoidea</taxon>
        <taxon>Ixodidae</taxon>
        <taxon>Amblyomminae</taxon>
        <taxon>Amblyomma</taxon>
    </lineage>
</organism>
<keyword evidence="3" id="KW-1185">Reference proteome</keyword>
<keyword evidence="1" id="KW-0812">Transmembrane</keyword>
<keyword evidence="1" id="KW-0472">Membrane</keyword>
<dbReference type="InterPro" id="IPR052728">
    <property type="entry name" value="O2_lipid_transport_reg"/>
</dbReference>
<feature type="transmembrane region" description="Helical" evidence="1">
    <location>
        <begin position="115"/>
        <end position="132"/>
    </location>
</feature>
<feature type="transmembrane region" description="Helical" evidence="1">
    <location>
        <begin position="46"/>
        <end position="65"/>
    </location>
</feature>
<comment type="caution">
    <text evidence="2">The sequence shown here is derived from an EMBL/GenBank/DDBJ whole genome shotgun (WGS) entry which is preliminary data.</text>
</comment>
<dbReference type="PANTHER" id="PTHR11161">
    <property type="entry name" value="O-ACYLTRANSFERASE"/>
    <property type="match status" value="1"/>
</dbReference>
<proteinExistence type="predicted"/>
<feature type="transmembrane region" description="Helical" evidence="1">
    <location>
        <begin position="77"/>
        <end position="95"/>
    </location>
</feature>
<reference evidence="2 3" key="1">
    <citation type="journal article" date="2023" name="Arcadia Sci">
        <title>De novo assembly of a long-read Amblyomma americanum tick genome.</title>
        <authorList>
            <person name="Chou S."/>
            <person name="Poskanzer K.E."/>
            <person name="Rollins M."/>
            <person name="Thuy-Boun P.S."/>
        </authorList>
    </citation>
    <scope>NUCLEOTIDE SEQUENCE [LARGE SCALE GENOMIC DNA]</scope>
    <source>
        <strain evidence="2">F_SG_1</strain>
        <tissue evidence="2">Salivary glands</tissue>
    </source>
</reference>
<dbReference type="EMBL" id="JARKHS020035960">
    <property type="protein sequence ID" value="KAK8756718.1"/>
    <property type="molecule type" value="Genomic_DNA"/>
</dbReference>
<dbReference type="Proteomes" id="UP001321473">
    <property type="component" value="Unassembled WGS sequence"/>
</dbReference>
<evidence type="ECO:0000256" key="1">
    <source>
        <dbReference type="SAM" id="Phobius"/>
    </source>
</evidence>
<sequence length="166" mass="18170">MVSLCVGCNAFIAYFTHTAQIGPSRVSSGGDVSKMMQALDLIHQRPYPHVGSYVVGALTAFAFLRFRNARIGKMAQLALWSFSVAACLYGVFGAFKWQKGAAPTGADVVFYNGMHRTLFAMGVAWVLYAYYIHPGGAPTAEMQRIVGSREYTSVSLQLKILRNFGQ</sequence>
<gene>
    <name evidence="2" type="ORF">V5799_000580</name>
</gene>
<accession>A0AAQ4D2M8</accession>
<protein>
    <submittedName>
        <fullName evidence="2">Uncharacterized protein</fullName>
    </submittedName>
</protein>
<dbReference type="AlphaFoldDB" id="A0AAQ4D2M8"/>